<dbReference type="InterPro" id="IPR045177">
    <property type="entry name" value="FDM1-5/IDN2"/>
</dbReference>
<dbReference type="HOGENOM" id="CLU_875425_0_0_1"/>
<dbReference type="InterPro" id="IPR005381">
    <property type="entry name" value="Znf-XS_domain"/>
</dbReference>
<feature type="domain" description="Zinc finger-XS" evidence="1">
    <location>
        <begin position="138"/>
        <end position="173"/>
    </location>
</feature>
<reference evidence="3" key="3">
    <citation type="submission" date="2015-04" db="UniProtKB">
        <authorList>
            <consortium name="EnsemblPlants"/>
        </authorList>
    </citation>
    <scope>IDENTIFICATION</scope>
    <source>
        <strain evidence="3">cv. Jemalong A17</strain>
    </source>
</reference>
<evidence type="ECO:0000259" key="1">
    <source>
        <dbReference type="Pfam" id="PF03470"/>
    </source>
</evidence>
<keyword evidence="4" id="KW-1185">Reference proteome</keyword>
<organism evidence="2 4">
    <name type="scientific">Medicago truncatula</name>
    <name type="common">Barrel medic</name>
    <name type="synonym">Medicago tribuloides</name>
    <dbReference type="NCBI Taxonomy" id="3880"/>
    <lineage>
        <taxon>Eukaryota</taxon>
        <taxon>Viridiplantae</taxon>
        <taxon>Streptophyta</taxon>
        <taxon>Embryophyta</taxon>
        <taxon>Tracheophyta</taxon>
        <taxon>Spermatophyta</taxon>
        <taxon>Magnoliopsida</taxon>
        <taxon>eudicotyledons</taxon>
        <taxon>Gunneridae</taxon>
        <taxon>Pentapetalae</taxon>
        <taxon>rosids</taxon>
        <taxon>fabids</taxon>
        <taxon>Fabales</taxon>
        <taxon>Fabaceae</taxon>
        <taxon>Papilionoideae</taxon>
        <taxon>50 kb inversion clade</taxon>
        <taxon>NPAAA clade</taxon>
        <taxon>Hologalegina</taxon>
        <taxon>IRL clade</taxon>
        <taxon>Trifolieae</taxon>
        <taxon>Medicago</taxon>
    </lineage>
</organism>
<protein>
    <submittedName>
        <fullName evidence="2">XS zinc finger protein</fullName>
    </submittedName>
</protein>
<sequence>MSVYPLGLALASLRFRTASVGIKAGFSCSFPNMISHGRSTYDEGRVCRHNRDSYHDIKDLSYQMVALTTMVDDNNNNANNNYNNRKNPNRRGEPISVIRVPKIRTYRESDLEYCEHRYYNKLKDDYYEFKISDLKYRCPFCYNKYYSFTDLLRHASRMAGNSRKTIKDIAKHSVLITYMQWYLNVNVDKNKPLDVNIASDKPFGVSIASGKSVNLSVANQKSLGMNVTKCQLPNVNVADSFVATMEEYIKEPVEGHSVTDEYVQLKNLIIEDSSFSKVEETDSSCQISMDVATSVSQLEDIPMALVRFPKTRFLKEKG</sequence>
<reference evidence="2 4" key="1">
    <citation type="journal article" date="2011" name="Nature">
        <title>The Medicago genome provides insight into the evolution of rhizobial symbioses.</title>
        <authorList>
            <person name="Young N.D."/>
            <person name="Debelle F."/>
            <person name="Oldroyd G.E."/>
            <person name="Geurts R."/>
            <person name="Cannon S.B."/>
            <person name="Udvardi M.K."/>
            <person name="Benedito V.A."/>
            <person name="Mayer K.F."/>
            <person name="Gouzy J."/>
            <person name="Schoof H."/>
            <person name="Van de Peer Y."/>
            <person name="Proost S."/>
            <person name="Cook D.R."/>
            <person name="Meyers B.C."/>
            <person name="Spannagl M."/>
            <person name="Cheung F."/>
            <person name="De Mita S."/>
            <person name="Krishnakumar V."/>
            <person name="Gundlach H."/>
            <person name="Zhou S."/>
            <person name="Mudge J."/>
            <person name="Bharti A.K."/>
            <person name="Murray J.D."/>
            <person name="Naoumkina M.A."/>
            <person name="Rosen B."/>
            <person name="Silverstein K.A."/>
            <person name="Tang H."/>
            <person name="Rombauts S."/>
            <person name="Zhao P.X."/>
            <person name="Zhou P."/>
            <person name="Barbe V."/>
            <person name="Bardou P."/>
            <person name="Bechner M."/>
            <person name="Bellec A."/>
            <person name="Berger A."/>
            <person name="Berges H."/>
            <person name="Bidwell S."/>
            <person name="Bisseling T."/>
            <person name="Choisne N."/>
            <person name="Couloux A."/>
            <person name="Denny R."/>
            <person name="Deshpande S."/>
            <person name="Dai X."/>
            <person name="Doyle J.J."/>
            <person name="Dudez A.M."/>
            <person name="Farmer A.D."/>
            <person name="Fouteau S."/>
            <person name="Franken C."/>
            <person name="Gibelin C."/>
            <person name="Gish J."/>
            <person name="Goldstein S."/>
            <person name="Gonzalez A.J."/>
            <person name="Green P.J."/>
            <person name="Hallab A."/>
            <person name="Hartog M."/>
            <person name="Hua A."/>
            <person name="Humphray S.J."/>
            <person name="Jeong D.H."/>
            <person name="Jing Y."/>
            <person name="Jocker A."/>
            <person name="Kenton S.M."/>
            <person name="Kim D.J."/>
            <person name="Klee K."/>
            <person name="Lai H."/>
            <person name="Lang C."/>
            <person name="Lin S."/>
            <person name="Macmil S.L."/>
            <person name="Magdelenat G."/>
            <person name="Matthews L."/>
            <person name="McCorrison J."/>
            <person name="Monaghan E.L."/>
            <person name="Mun J.H."/>
            <person name="Najar F.Z."/>
            <person name="Nicholson C."/>
            <person name="Noirot C."/>
            <person name="O'Bleness M."/>
            <person name="Paule C.R."/>
            <person name="Poulain J."/>
            <person name="Prion F."/>
            <person name="Qin B."/>
            <person name="Qu C."/>
            <person name="Retzel E.F."/>
            <person name="Riddle C."/>
            <person name="Sallet E."/>
            <person name="Samain S."/>
            <person name="Samson N."/>
            <person name="Sanders I."/>
            <person name="Saurat O."/>
            <person name="Scarpelli C."/>
            <person name="Schiex T."/>
            <person name="Segurens B."/>
            <person name="Severin A.J."/>
            <person name="Sherrier D.J."/>
            <person name="Shi R."/>
            <person name="Sims S."/>
            <person name="Singer S.R."/>
            <person name="Sinharoy S."/>
            <person name="Sterck L."/>
            <person name="Viollet A."/>
            <person name="Wang B.B."/>
            <person name="Wang K."/>
            <person name="Wang M."/>
            <person name="Wang X."/>
            <person name="Warfsmann J."/>
            <person name="Weissenbach J."/>
            <person name="White D.D."/>
            <person name="White J.D."/>
            <person name="Wiley G.B."/>
            <person name="Wincker P."/>
            <person name="Xing Y."/>
            <person name="Yang L."/>
            <person name="Yao Z."/>
            <person name="Ying F."/>
            <person name="Zhai J."/>
            <person name="Zhou L."/>
            <person name="Zuber A."/>
            <person name="Denarie J."/>
            <person name="Dixon R.A."/>
            <person name="May G.D."/>
            <person name="Schwartz D.C."/>
            <person name="Rogers J."/>
            <person name="Quetier F."/>
            <person name="Town C.D."/>
            <person name="Roe B.A."/>
        </authorList>
    </citation>
    <scope>NUCLEOTIDE SEQUENCE [LARGE SCALE GENOMIC DNA]</scope>
    <source>
        <strain evidence="2">A17</strain>
        <strain evidence="3 4">cv. Jemalong A17</strain>
    </source>
</reference>
<dbReference type="PANTHER" id="PTHR21596:SF23">
    <property type="entry name" value="FACTOR OF DNA METHYLATION 4"/>
    <property type="match status" value="1"/>
</dbReference>
<proteinExistence type="predicted"/>
<dbReference type="Pfam" id="PF03470">
    <property type="entry name" value="zf-XS"/>
    <property type="match status" value="1"/>
</dbReference>
<dbReference type="PANTHER" id="PTHR21596">
    <property type="entry name" value="RIBONUCLEASE P SUBUNIT P38"/>
    <property type="match status" value="1"/>
</dbReference>
<accession>A0A072TR23</accession>
<dbReference type="AlphaFoldDB" id="A0A072TR23"/>
<evidence type="ECO:0000313" key="3">
    <source>
        <dbReference type="EnsemblPlants" id="KEH19293"/>
    </source>
</evidence>
<dbReference type="Proteomes" id="UP000002051">
    <property type="component" value="Chromosome 8"/>
</dbReference>
<dbReference type="EMBL" id="CM001224">
    <property type="protein sequence ID" value="KEH19293.1"/>
    <property type="molecule type" value="Genomic_DNA"/>
</dbReference>
<dbReference type="EnsemblPlants" id="KEH19293">
    <property type="protein sequence ID" value="KEH19293"/>
    <property type="gene ID" value="MTR_8g446460"/>
</dbReference>
<name>A0A072TR23_MEDTR</name>
<evidence type="ECO:0000313" key="4">
    <source>
        <dbReference type="Proteomes" id="UP000002051"/>
    </source>
</evidence>
<gene>
    <name evidence="2" type="ordered locus">MTR_8g446460</name>
</gene>
<reference evidence="2 4" key="2">
    <citation type="journal article" date="2014" name="BMC Genomics">
        <title>An improved genome release (version Mt4.0) for the model legume Medicago truncatula.</title>
        <authorList>
            <person name="Tang H."/>
            <person name="Krishnakumar V."/>
            <person name="Bidwell S."/>
            <person name="Rosen B."/>
            <person name="Chan A."/>
            <person name="Zhou S."/>
            <person name="Gentzbittel L."/>
            <person name="Childs K.L."/>
            <person name="Yandell M."/>
            <person name="Gundlach H."/>
            <person name="Mayer K.F."/>
            <person name="Schwartz D.C."/>
            <person name="Town C.D."/>
        </authorList>
    </citation>
    <scope>GENOME REANNOTATION</scope>
    <source>
        <strain evidence="2">A17</strain>
        <strain evidence="3 4">cv. Jemalong A17</strain>
    </source>
</reference>
<dbReference type="GO" id="GO:0080188">
    <property type="term" value="P:gene silencing by siRNA-directed DNA methylation"/>
    <property type="evidence" value="ECO:0007669"/>
    <property type="project" value="InterPro"/>
</dbReference>
<evidence type="ECO:0000313" key="2">
    <source>
        <dbReference type="EMBL" id="KEH19293.1"/>
    </source>
</evidence>